<reference evidence="3" key="1">
    <citation type="submission" date="2017-10" db="EMBL/GenBank/DDBJ databases">
        <title>Campylobacter species from seals.</title>
        <authorList>
            <person name="Gilbert M.J."/>
            <person name="Zomer A.L."/>
            <person name="Timmerman A.J."/>
            <person name="Duim B."/>
            <person name="Wagenaar J.A."/>
        </authorList>
    </citation>
    <scope>NUCLEOTIDE SEQUENCE [LARGE SCALE GENOMIC DNA]</scope>
    <source>
        <strain evidence="3">17S00004-5</strain>
    </source>
</reference>
<keyword evidence="1" id="KW-0472">Membrane</keyword>
<keyword evidence="1" id="KW-1133">Transmembrane helix</keyword>
<comment type="caution">
    <text evidence="2">The sequence shown here is derived from an EMBL/GenBank/DDBJ whole genome shotgun (WGS) entry which is preliminary data.</text>
</comment>
<sequence>MEIINHFFIAYMQYLYEPLYGFIYSFISSFDLTFNQRKFITFGILFLVPILLLEIKFIHKIIISFGLSAICIAIYEIAKVKDYLDTELPTKIASYIFLLLIALIFIQAIKKLFK</sequence>
<dbReference type="EMBL" id="PDHH01000002">
    <property type="protein sequence ID" value="PSM52660.1"/>
    <property type="molecule type" value="Genomic_DNA"/>
</dbReference>
<feature type="transmembrane region" description="Helical" evidence="1">
    <location>
        <begin position="92"/>
        <end position="109"/>
    </location>
</feature>
<evidence type="ECO:0000313" key="3">
    <source>
        <dbReference type="Proteomes" id="UP000240535"/>
    </source>
</evidence>
<keyword evidence="3" id="KW-1185">Reference proteome</keyword>
<gene>
    <name evidence="2" type="ORF">CQ405_02705</name>
</gene>
<name>A0A2P8R2D6_9BACT</name>
<dbReference type="RefSeq" id="WP_106870372.1">
    <property type="nucleotide sequence ID" value="NZ_CP053841.1"/>
</dbReference>
<accession>A0A2P8R2D6</accession>
<keyword evidence="1" id="KW-0812">Transmembrane</keyword>
<protein>
    <submittedName>
        <fullName evidence="2">Uncharacterized protein</fullName>
    </submittedName>
</protein>
<organism evidence="2 3">
    <name type="scientific">Campylobacter blaseri</name>
    <dbReference type="NCBI Taxonomy" id="2042961"/>
    <lineage>
        <taxon>Bacteria</taxon>
        <taxon>Pseudomonadati</taxon>
        <taxon>Campylobacterota</taxon>
        <taxon>Epsilonproteobacteria</taxon>
        <taxon>Campylobacterales</taxon>
        <taxon>Campylobacteraceae</taxon>
        <taxon>Campylobacter</taxon>
    </lineage>
</organism>
<evidence type="ECO:0000313" key="2">
    <source>
        <dbReference type="EMBL" id="PSM52660.1"/>
    </source>
</evidence>
<evidence type="ECO:0000256" key="1">
    <source>
        <dbReference type="SAM" id="Phobius"/>
    </source>
</evidence>
<dbReference type="AlphaFoldDB" id="A0A2P8R2D6"/>
<proteinExistence type="predicted"/>
<feature type="transmembrane region" description="Helical" evidence="1">
    <location>
        <begin position="62"/>
        <end position="80"/>
    </location>
</feature>
<feature type="transmembrane region" description="Helical" evidence="1">
    <location>
        <begin position="7"/>
        <end position="27"/>
    </location>
</feature>
<dbReference type="Proteomes" id="UP000240535">
    <property type="component" value="Unassembled WGS sequence"/>
</dbReference>
<feature type="transmembrane region" description="Helical" evidence="1">
    <location>
        <begin position="39"/>
        <end position="55"/>
    </location>
</feature>